<evidence type="ECO:0000256" key="5">
    <source>
        <dbReference type="ARBA" id="ARBA00023128"/>
    </source>
</evidence>
<protein>
    <recommendedName>
        <fullName evidence="3">3-hydroxyisobutyryl-CoA hydrolase</fullName>
        <ecNumber evidence="3">3.1.2.4</ecNumber>
    </recommendedName>
    <alternativeName>
        <fullName evidence="6">3-hydroxyisobutyryl-coenzyme A hydrolase</fullName>
    </alternativeName>
</protein>
<dbReference type="FunFam" id="3.90.226.10:FF:000026">
    <property type="entry name" value="3-hydroxyisobutyryl-CoA hydrolase, mitochondrial"/>
    <property type="match status" value="1"/>
</dbReference>
<evidence type="ECO:0000259" key="7">
    <source>
        <dbReference type="Pfam" id="PF16113"/>
    </source>
</evidence>
<dbReference type="AlphaFoldDB" id="A0A6B2L847"/>
<dbReference type="EMBL" id="GIBP01004152">
    <property type="protein sequence ID" value="NDV33121.1"/>
    <property type="molecule type" value="Transcribed_RNA"/>
</dbReference>
<reference evidence="8" key="1">
    <citation type="journal article" date="2020" name="J. Eukaryot. Microbiol.">
        <title>De novo Sequencing, Assembly and Annotation of the Transcriptome for the Free-Living Testate Amoeba Arcella intermedia.</title>
        <authorList>
            <person name="Ribeiro G.M."/>
            <person name="Porfirio-Sousa A.L."/>
            <person name="Maurer-Alcala X.X."/>
            <person name="Katz L.A."/>
            <person name="Lahr D.J.G."/>
        </authorList>
    </citation>
    <scope>NUCLEOTIDE SEQUENCE</scope>
</reference>
<dbReference type="PANTHER" id="PTHR43176">
    <property type="entry name" value="3-HYDROXYISOBUTYRYL-COA HYDROLASE-RELATED"/>
    <property type="match status" value="1"/>
</dbReference>
<dbReference type="Gene3D" id="3.90.226.10">
    <property type="entry name" value="2-enoyl-CoA Hydratase, Chain A, domain 1"/>
    <property type="match status" value="1"/>
</dbReference>
<evidence type="ECO:0000256" key="6">
    <source>
        <dbReference type="ARBA" id="ARBA00031181"/>
    </source>
</evidence>
<dbReference type="InterPro" id="IPR032259">
    <property type="entry name" value="HIBYL-CoA-H"/>
</dbReference>
<dbReference type="SUPFAM" id="SSF52096">
    <property type="entry name" value="ClpP/crotonase"/>
    <property type="match status" value="1"/>
</dbReference>
<keyword evidence="5" id="KW-0496">Mitochondrion</keyword>
<dbReference type="CDD" id="cd06558">
    <property type="entry name" value="crotonase-like"/>
    <property type="match status" value="1"/>
</dbReference>
<feature type="domain" description="Enoyl-CoA hydratase/isomerase" evidence="7">
    <location>
        <begin position="1"/>
        <end position="323"/>
    </location>
</feature>
<keyword evidence="4" id="KW-0378">Hydrolase</keyword>
<sequence length="344" mass="38321">MNRPKALNSLNLSMVRALTPLYKEWEKDPKISNVILRGTGNKAFCAGGDIVQIHNSGKQGGTAHKEFFAEEYSLDYLIGTLSAPHVAFLDGVTMGGGVGLSVHGKFRIATEHTLFAMPETGIGFFPDVGGSYFLPRLNGALGNYLALTGHRLKGVDTVVAGIATHYVPSRSLEALQTELSKLKTRDAFEVSMTISKFIERVHPEKSKLVKEKELIDRIFSLNTVEEIMDALSHEKSHFGTENLHILQAMSPTSLKVTLKLMQIGKSLSFAECLNLEYHLSQVFMKNKDFYEGVRAQLIDKDRKPKWNPSTLAEVKDQDVDQYFTGEYKFHLDSHDSPEQTSAKL</sequence>
<dbReference type="NCBIfam" id="NF004127">
    <property type="entry name" value="PRK05617.1"/>
    <property type="match status" value="1"/>
</dbReference>
<comment type="subcellular location">
    <subcellularLocation>
        <location evidence="2">Mitochondrion</location>
    </subcellularLocation>
</comment>
<dbReference type="GO" id="GO:0005739">
    <property type="term" value="C:mitochondrion"/>
    <property type="evidence" value="ECO:0007669"/>
    <property type="project" value="UniProtKB-SubCell"/>
</dbReference>
<dbReference type="InterPro" id="IPR045004">
    <property type="entry name" value="ECH_dom"/>
</dbReference>
<name>A0A6B2L847_9EUKA</name>
<evidence type="ECO:0000256" key="2">
    <source>
        <dbReference type="ARBA" id="ARBA00004173"/>
    </source>
</evidence>
<dbReference type="Pfam" id="PF16113">
    <property type="entry name" value="ECH_2"/>
    <property type="match status" value="1"/>
</dbReference>
<dbReference type="GO" id="GO:0003860">
    <property type="term" value="F:3-hydroxyisobutyryl-CoA hydrolase activity"/>
    <property type="evidence" value="ECO:0007669"/>
    <property type="project" value="UniProtKB-EC"/>
</dbReference>
<dbReference type="InterPro" id="IPR029045">
    <property type="entry name" value="ClpP/crotonase-like_dom_sf"/>
</dbReference>
<evidence type="ECO:0000256" key="1">
    <source>
        <dbReference type="ARBA" id="ARBA00001709"/>
    </source>
</evidence>
<evidence type="ECO:0000313" key="8">
    <source>
        <dbReference type="EMBL" id="NDV33121.1"/>
    </source>
</evidence>
<dbReference type="GO" id="GO:0006574">
    <property type="term" value="P:L-valine catabolic process"/>
    <property type="evidence" value="ECO:0007669"/>
    <property type="project" value="TreeGrafter"/>
</dbReference>
<dbReference type="PANTHER" id="PTHR43176:SF3">
    <property type="entry name" value="3-HYDROXYISOBUTYRYL-COA HYDROLASE, MITOCHONDRIAL"/>
    <property type="match status" value="1"/>
</dbReference>
<accession>A0A6B2L847</accession>
<evidence type="ECO:0000256" key="3">
    <source>
        <dbReference type="ARBA" id="ARBA00011915"/>
    </source>
</evidence>
<evidence type="ECO:0000256" key="4">
    <source>
        <dbReference type="ARBA" id="ARBA00022801"/>
    </source>
</evidence>
<dbReference type="EC" id="3.1.2.4" evidence="3"/>
<comment type="catalytic activity">
    <reaction evidence="1">
        <text>3-hydroxy-2-methylpropanoyl-CoA + H2O = 3-hydroxy-2-methylpropanoate + CoA + H(+)</text>
        <dbReference type="Rhea" id="RHEA:20888"/>
        <dbReference type="ChEBI" id="CHEBI:11805"/>
        <dbReference type="ChEBI" id="CHEBI:15377"/>
        <dbReference type="ChEBI" id="CHEBI:15378"/>
        <dbReference type="ChEBI" id="CHEBI:57287"/>
        <dbReference type="ChEBI" id="CHEBI:57340"/>
        <dbReference type="EC" id="3.1.2.4"/>
    </reaction>
</comment>
<proteinExistence type="predicted"/>
<organism evidence="8">
    <name type="scientific">Arcella intermedia</name>
    <dbReference type="NCBI Taxonomy" id="1963864"/>
    <lineage>
        <taxon>Eukaryota</taxon>
        <taxon>Amoebozoa</taxon>
        <taxon>Tubulinea</taxon>
        <taxon>Elardia</taxon>
        <taxon>Arcellinida</taxon>
        <taxon>Sphaerothecina</taxon>
        <taxon>Arcellidae</taxon>
        <taxon>Arcella</taxon>
    </lineage>
</organism>